<keyword evidence="3" id="KW-0677">Repeat</keyword>
<dbReference type="FunFam" id="2.10.110.10:FF:000033">
    <property type="entry name" value="LIM/homeobox protein Lhx9 isoform X2"/>
    <property type="match status" value="1"/>
</dbReference>
<dbReference type="PANTHER" id="PTHR24208">
    <property type="entry name" value="LIM/HOMEOBOX PROTEIN LHX"/>
    <property type="match status" value="1"/>
</dbReference>
<accession>A0A9D4J3L7</accession>
<dbReference type="InterPro" id="IPR050453">
    <property type="entry name" value="LIM_Homeobox_TF"/>
</dbReference>
<organism evidence="15 16">
    <name type="scientific">Dreissena polymorpha</name>
    <name type="common">Zebra mussel</name>
    <name type="synonym">Mytilus polymorpha</name>
    <dbReference type="NCBI Taxonomy" id="45954"/>
    <lineage>
        <taxon>Eukaryota</taxon>
        <taxon>Metazoa</taxon>
        <taxon>Spiralia</taxon>
        <taxon>Lophotrochozoa</taxon>
        <taxon>Mollusca</taxon>
        <taxon>Bivalvia</taxon>
        <taxon>Autobranchia</taxon>
        <taxon>Heteroconchia</taxon>
        <taxon>Euheterodonta</taxon>
        <taxon>Imparidentia</taxon>
        <taxon>Neoheterodontei</taxon>
        <taxon>Myida</taxon>
        <taxon>Dreissenoidea</taxon>
        <taxon>Dreissenidae</taxon>
        <taxon>Dreissena</taxon>
    </lineage>
</organism>
<dbReference type="PROSITE" id="PS50071">
    <property type="entry name" value="HOMEOBOX_2"/>
    <property type="match status" value="1"/>
</dbReference>
<feature type="compositionally biased region" description="Basic and acidic residues" evidence="12">
    <location>
        <begin position="328"/>
        <end position="343"/>
    </location>
</feature>
<dbReference type="SUPFAM" id="SSF57716">
    <property type="entry name" value="Glucocorticoid receptor-like (DNA-binding domain)"/>
    <property type="match status" value="2"/>
</dbReference>
<evidence type="ECO:0000256" key="12">
    <source>
        <dbReference type="SAM" id="MobiDB-lite"/>
    </source>
</evidence>
<evidence type="ECO:0000256" key="8">
    <source>
        <dbReference type="ARBA" id="ARBA00023242"/>
    </source>
</evidence>
<evidence type="ECO:0000256" key="1">
    <source>
        <dbReference type="ARBA" id="ARBA00004123"/>
    </source>
</evidence>
<dbReference type="SMART" id="SM00389">
    <property type="entry name" value="HOX"/>
    <property type="match status" value="1"/>
</dbReference>
<feature type="DNA-binding region" description="Homeobox" evidence="9">
    <location>
        <begin position="253"/>
        <end position="312"/>
    </location>
</feature>
<dbReference type="Gene3D" id="1.10.10.60">
    <property type="entry name" value="Homeodomain-like"/>
    <property type="match status" value="1"/>
</dbReference>
<proteinExistence type="predicted"/>
<evidence type="ECO:0000256" key="9">
    <source>
        <dbReference type="PROSITE-ProRule" id="PRU00108"/>
    </source>
</evidence>
<evidence type="ECO:0000256" key="10">
    <source>
        <dbReference type="PROSITE-ProRule" id="PRU00125"/>
    </source>
</evidence>
<evidence type="ECO:0000313" key="15">
    <source>
        <dbReference type="EMBL" id="KAH3794152.1"/>
    </source>
</evidence>
<dbReference type="CDD" id="cd00086">
    <property type="entry name" value="homeodomain"/>
    <property type="match status" value="1"/>
</dbReference>
<keyword evidence="2 10" id="KW-0479">Metal-binding</keyword>
<dbReference type="SUPFAM" id="SSF46689">
    <property type="entry name" value="Homeodomain-like"/>
    <property type="match status" value="1"/>
</dbReference>
<feature type="region of interest" description="Disordered" evidence="12">
    <location>
        <begin position="190"/>
        <end position="256"/>
    </location>
</feature>
<comment type="caution">
    <text evidence="15">The sequence shown here is derived from an EMBL/GenBank/DDBJ whole genome shotgun (WGS) entry which is preliminary data.</text>
</comment>
<dbReference type="InterPro" id="IPR017970">
    <property type="entry name" value="Homeobox_CS"/>
</dbReference>
<dbReference type="Gene3D" id="2.10.110.10">
    <property type="entry name" value="Cysteine Rich Protein"/>
    <property type="match status" value="2"/>
</dbReference>
<sequence>MVENMAPTLDNNVHYDDVYRHDHDHDMDYLNEAMPDLHGSDVCRYCAACGCRIDDRYFLMAAEKHWHVHCLTCVDCKLNMDNELTCFVRDGNVYCREDYYRRYSIKCCAKCRLGIAANEMVMRARDFVYHVTCFTCCSCNKTLLPGDYFGMRDHVIYCREDYENAVQGLGPGLSPAAGIQSGSPGMMGVDGMEPIPFYPETKRTQKGRPRKRKLAAPENSGYRQMSYLSGDPDPQRDGVVGQDGYLTSGQPRQKRVRTSFKHHQLRAMKSYFQLNHNPDAKDLKQLAQKTGLSKRVLQVWFQNARAKYRRHVLKQEQTKSEGGTVTETEFRLSDDEKPDDKTFTEVSNNSSSSLSDMSDIPQSSLPDYDQPTSGLSELFSSTISAIN</sequence>
<dbReference type="SMART" id="SM00132">
    <property type="entry name" value="LIM"/>
    <property type="match status" value="2"/>
</dbReference>
<reference evidence="15" key="1">
    <citation type="journal article" date="2019" name="bioRxiv">
        <title>The Genome of the Zebra Mussel, Dreissena polymorpha: A Resource for Invasive Species Research.</title>
        <authorList>
            <person name="McCartney M.A."/>
            <person name="Auch B."/>
            <person name="Kono T."/>
            <person name="Mallez S."/>
            <person name="Zhang Y."/>
            <person name="Obille A."/>
            <person name="Becker A."/>
            <person name="Abrahante J.E."/>
            <person name="Garbe J."/>
            <person name="Badalamenti J.P."/>
            <person name="Herman A."/>
            <person name="Mangelson H."/>
            <person name="Liachko I."/>
            <person name="Sullivan S."/>
            <person name="Sone E.D."/>
            <person name="Koren S."/>
            <person name="Silverstein K.A.T."/>
            <person name="Beckman K.B."/>
            <person name="Gohl D.M."/>
        </authorList>
    </citation>
    <scope>NUCLEOTIDE SEQUENCE</scope>
    <source>
        <strain evidence="15">Duluth1</strain>
        <tissue evidence="15">Whole animal</tissue>
    </source>
</reference>
<keyword evidence="5 10" id="KW-0440">LIM domain</keyword>
<evidence type="ECO:0000259" key="14">
    <source>
        <dbReference type="PROSITE" id="PS50071"/>
    </source>
</evidence>
<dbReference type="InterPro" id="IPR001781">
    <property type="entry name" value="Znf_LIM"/>
</dbReference>
<dbReference type="GO" id="GO:0000977">
    <property type="term" value="F:RNA polymerase II transcription regulatory region sequence-specific DNA binding"/>
    <property type="evidence" value="ECO:0007669"/>
    <property type="project" value="TreeGrafter"/>
</dbReference>
<comment type="subcellular location">
    <subcellularLocation>
        <location evidence="1 9 11">Nucleus</location>
    </subcellularLocation>
</comment>
<evidence type="ECO:0000256" key="3">
    <source>
        <dbReference type="ARBA" id="ARBA00022737"/>
    </source>
</evidence>
<dbReference type="InterPro" id="IPR009057">
    <property type="entry name" value="Homeodomain-like_sf"/>
</dbReference>
<dbReference type="Pfam" id="PF00046">
    <property type="entry name" value="Homeodomain"/>
    <property type="match status" value="1"/>
</dbReference>
<name>A0A9D4J3L7_DREPO</name>
<feature type="domain" description="LIM zinc-binding" evidence="13">
    <location>
        <begin position="106"/>
        <end position="168"/>
    </location>
</feature>
<dbReference type="PROSITE" id="PS00027">
    <property type="entry name" value="HOMEOBOX_1"/>
    <property type="match status" value="1"/>
</dbReference>
<feature type="domain" description="LIM zinc-binding" evidence="13">
    <location>
        <begin position="44"/>
        <end position="105"/>
    </location>
</feature>
<protein>
    <submittedName>
        <fullName evidence="15">Uncharacterized protein</fullName>
    </submittedName>
</protein>
<feature type="compositionally biased region" description="Basic residues" evidence="12">
    <location>
        <begin position="204"/>
        <end position="214"/>
    </location>
</feature>
<feature type="domain" description="Homeobox" evidence="14">
    <location>
        <begin position="251"/>
        <end position="311"/>
    </location>
</feature>
<dbReference type="Proteomes" id="UP000828390">
    <property type="component" value="Unassembled WGS sequence"/>
</dbReference>
<dbReference type="EMBL" id="JAIWYP010000007">
    <property type="protein sequence ID" value="KAH3794152.1"/>
    <property type="molecule type" value="Genomic_DNA"/>
</dbReference>
<dbReference type="OrthoDB" id="9990008at2759"/>
<evidence type="ECO:0000256" key="6">
    <source>
        <dbReference type="ARBA" id="ARBA00023125"/>
    </source>
</evidence>
<keyword evidence="7 9" id="KW-0371">Homeobox</keyword>
<dbReference type="GO" id="GO:0030182">
    <property type="term" value="P:neuron differentiation"/>
    <property type="evidence" value="ECO:0007669"/>
    <property type="project" value="TreeGrafter"/>
</dbReference>
<keyword evidence="16" id="KW-1185">Reference proteome</keyword>
<keyword evidence="8 9" id="KW-0539">Nucleus</keyword>
<evidence type="ECO:0000256" key="11">
    <source>
        <dbReference type="RuleBase" id="RU000682"/>
    </source>
</evidence>
<reference evidence="15" key="2">
    <citation type="submission" date="2020-11" db="EMBL/GenBank/DDBJ databases">
        <authorList>
            <person name="McCartney M.A."/>
            <person name="Auch B."/>
            <person name="Kono T."/>
            <person name="Mallez S."/>
            <person name="Becker A."/>
            <person name="Gohl D.M."/>
            <person name="Silverstein K.A.T."/>
            <person name="Koren S."/>
            <person name="Bechman K.B."/>
            <person name="Herman A."/>
            <person name="Abrahante J.E."/>
            <person name="Garbe J."/>
        </authorList>
    </citation>
    <scope>NUCLEOTIDE SEQUENCE</scope>
    <source>
        <strain evidence="15">Duluth1</strain>
        <tissue evidence="15">Whole animal</tissue>
    </source>
</reference>
<dbReference type="Pfam" id="PF00412">
    <property type="entry name" value="LIM"/>
    <property type="match status" value="2"/>
</dbReference>
<dbReference type="PANTHER" id="PTHR24208:SF168">
    <property type="entry name" value="PROTEIN APTEROUS"/>
    <property type="match status" value="1"/>
</dbReference>
<feature type="compositionally biased region" description="Low complexity" evidence="12">
    <location>
        <begin position="347"/>
        <end position="364"/>
    </location>
</feature>
<evidence type="ECO:0000259" key="13">
    <source>
        <dbReference type="PROSITE" id="PS50023"/>
    </source>
</evidence>
<keyword evidence="4 10" id="KW-0862">Zinc</keyword>
<keyword evidence="6 9" id="KW-0238">DNA-binding</keyword>
<dbReference type="InterPro" id="IPR001356">
    <property type="entry name" value="HD"/>
</dbReference>
<dbReference type="GO" id="GO:0046872">
    <property type="term" value="F:metal ion binding"/>
    <property type="evidence" value="ECO:0007669"/>
    <property type="project" value="UniProtKB-KW"/>
</dbReference>
<evidence type="ECO:0000256" key="4">
    <source>
        <dbReference type="ARBA" id="ARBA00022833"/>
    </source>
</evidence>
<gene>
    <name evidence="15" type="ORF">DPMN_147683</name>
</gene>
<dbReference type="PROSITE" id="PS50023">
    <property type="entry name" value="LIM_DOMAIN_2"/>
    <property type="match status" value="2"/>
</dbReference>
<dbReference type="AlphaFoldDB" id="A0A9D4J3L7"/>
<feature type="region of interest" description="Disordered" evidence="12">
    <location>
        <begin position="313"/>
        <end position="373"/>
    </location>
</feature>
<dbReference type="GO" id="GO:0005634">
    <property type="term" value="C:nucleus"/>
    <property type="evidence" value="ECO:0007669"/>
    <property type="project" value="UniProtKB-SubCell"/>
</dbReference>
<evidence type="ECO:0000313" key="16">
    <source>
        <dbReference type="Proteomes" id="UP000828390"/>
    </source>
</evidence>
<evidence type="ECO:0000256" key="2">
    <source>
        <dbReference type="ARBA" id="ARBA00022723"/>
    </source>
</evidence>
<dbReference type="GO" id="GO:0000981">
    <property type="term" value="F:DNA-binding transcription factor activity, RNA polymerase II-specific"/>
    <property type="evidence" value="ECO:0007669"/>
    <property type="project" value="InterPro"/>
</dbReference>
<dbReference type="PROSITE" id="PS00478">
    <property type="entry name" value="LIM_DOMAIN_1"/>
    <property type="match status" value="1"/>
</dbReference>
<evidence type="ECO:0000256" key="7">
    <source>
        <dbReference type="ARBA" id="ARBA00023155"/>
    </source>
</evidence>
<dbReference type="FunFam" id="1.10.10.60:FF:000027">
    <property type="entry name" value="LIM/homeobox protein Lhx9"/>
    <property type="match status" value="1"/>
</dbReference>
<evidence type="ECO:0000256" key="5">
    <source>
        <dbReference type="ARBA" id="ARBA00023038"/>
    </source>
</evidence>